<evidence type="ECO:0000313" key="1">
    <source>
        <dbReference type="EMBL" id="SZF04680.1"/>
    </source>
</evidence>
<name>A0A383UZ67_BLUHO</name>
<accession>A0A383UZ67</accession>
<reference evidence="1 2" key="1">
    <citation type="submission" date="2017-11" db="EMBL/GenBank/DDBJ databases">
        <authorList>
            <person name="Kracher B."/>
        </authorList>
    </citation>
    <scope>NUCLEOTIDE SEQUENCE [LARGE SCALE GENOMIC DNA]</scope>
    <source>
        <strain evidence="1 2">RACE1</strain>
    </source>
</reference>
<organism evidence="1 2">
    <name type="scientific">Blumeria hordei</name>
    <name type="common">Barley powdery mildew</name>
    <name type="synonym">Blumeria graminis f. sp. hordei</name>
    <dbReference type="NCBI Taxonomy" id="2867405"/>
    <lineage>
        <taxon>Eukaryota</taxon>
        <taxon>Fungi</taxon>
        <taxon>Dikarya</taxon>
        <taxon>Ascomycota</taxon>
        <taxon>Pezizomycotina</taxon>
        <taxon>Leotiomycetes</taxon>
        <taxon>Erysiphales</taxon>
        <taxon>Erysiphaceae</taxon>
        <taxon>Blumeria</taxon>
    </lineage>
</organism>
<dbReference type="EMBL" id="UNSH01000067">
    <property type="protein sequence ID" value="SZF04680.1"/>
    <property type="molecule type" value="Genomic_DNA"/>
</dbReference>
<dbReference type="Proteomes" id="UP000275772">
    <property type="component" value="Unassembled WGS sequence"/>
</dbReference>
<sequence length="48" mass="5725">MTNFLWISCIDASDSVSVKCEPTIRRIRREKVPIKWALKFIFVERIID</sequence>
<dbReference type="VEuPathDB" id="FungiDB:BLGHR1_15478"/>
<protein>
    <submittedName>
        <fullName evidence="1">Uncharacterized protein</fullName>
    </submittedName>
</protein>
<evidence type="ECO:0000313" key="2">
    <source>
        <dbReference type="Proteomes" id="UP000275772"/>
    </source>
</evidence>
<dbReference type="AlphaFoldDB" id="A0A383UZ67"/>
<gene>
    <name evidence="1" type="ORF">BLGHR1_15478</name>
</gene>
<proteinExistence type="predicted"/>